<keyword evidence="2" id="KW-1185">Reference proteome</keyword>
<dbReference type="EMBL" id="JABFDN010000002">
    <property type="protein sequence ID" value="NPU65370.1"/>
    <property type="molecule type" value="Genomic_DNA"/>
</dbReference>
<accession>A0ABX2CCJ8</accession>
<evidence type="ECO:0000313" key="2">
    <source>
        <dbReference type="Proteomes" id="UP000886476"/>
    </source>
</evidence>
<dbReference type="Proteomes" id="UP000886476">
    <property type="component" value="Unassembled WGS sequence"/>
</dbReference>
<comment type="caution">
    <text evidence="1">The sequence shown here is derived from an EMBL/GenBank/DDBJ whole genome shotgun (WGS) entry which is preliminary data.</text>
</comment>
<proteinExistence type="predicted"/>
<gene>
    <name evidence="1" type="ORF">HL667_10215</name>
</gene>
<name>A0ABX2CCJ8_9BRAD</name>
<evidence type="ECO:0008006" key="3">
    <source>
        <dbReference type="Google" id="ProtNLM"/>
    </source>
</evidence>
<dbReference type="RefSeq" id="WP_172110411.1">
    <property type="nucleotide sequence ID" value="NZ_JABFDN010000002.1"/>
</dbReference>
<evidence type="ECO:0000313" key="1">
    <source>
        <dbReference type="EMBL" id="NPU65370.1"/>
    </source>
</evidence>
<reference evidence="1" key="1">
    <citation type="submission" date="2020-05" db="EMBL/GenBank/DDBJ databases">
        <title>Nod-independent and nitrogen-fixing Bradyrhizobium aeschynomene sp. nov. isolated from nodules of Aeschynomene indica.</title>
        <authorList>
            <person name="Zhang Z."/>
        </authorList>
    </citation>
    <scope>NUCLEOTIDE SEQUENCE</scope>
    <source>
        <strain evidence="1">83012</strain>
    </source>
</reference>
<organism evidence="1 2">
    <name type="scientific">Bradyrhizobium aeschynomenes</name>
    <dbReference type="NCBI Taxonomy" id="2734909"/>
    <lineage>
        <taxon>Bacteria</taxon>
        <taxon>Pseudomonadati</taxon>
        <taxon>Pseudomonadota</taxon>
        <taxon>Alphaproteobacteria</taxon>
        <taxon>Hyphomicrobiales</taxon>
        <taxon>Nitrobacteraceae</taxon>
        <taxon>Bradyrhizobium</taxon>
    </lineage>
</organism>
<protein>
    <recommendedName>
        <fullName evidence="3">Competence protein CoiA-like protein</fullName>
    </recommendedName>
</protein>
<sequence>MCIRLRELFACTEHGGAFVAEAADGRLLHIDEVVSGLGCHCVCPGCGRPMVAKKGDVQAHHFAHHTQKNGTSCISAGETALHKFAKRILNDRLEITLPAQVVEQQRDREVVVRAAKRAFDRAILETKDGQIIPDVVLVLRDRRLIVEFKVTHPCEAEKIARIRAMDVGAIEIDLSQYRDHNLREIGDKILYDAPRKWLHNPREREARARLEARALRRAEENRAQIEHYRISYCHRSPSKVPGSGTSEVAARKNGLADLINLPVNGAGCFTVAVAEWQAAVLEALLASRKAPFRARNGLAALRSRRWLDTSFADISGEIACDVRASGIPFNSPFGAVEAYLTRLERLGFVHSGPTEIWRPSHTLLARIDKARELRARPVKRTRELRQLVEKLIATLPADETAAFAFEQWCNSMLLERGHSPREAVDFEETLWRSFTNDLDNVATRIRFSPRERLDLIGLPYHGALARALERKHAEEAKRQSDNQARIAADRATRIDDFRNRALRQLGGEAEIWLVTLNSITGGRPPIEVASDSEAGRDDALRALHSRAREIEIQHRASKRKAKAVAELAVLAQSRYYDEARALLWMRGRRRELGGKSPEEFTIDDVTKQRCVELLPTKRSRR</sequence>